<keyword evidence="9" id="KW-0131">Cell cycle</keyword>
<evidence type="ECO:0000256" key="7">
    <source>
        <dbReference type="ARBA" id="ARBA00022989"/>
    </source>
</evidence>
<evidence type="ECO:0000313" key="12">
    <source>
        <dbReference type="EMBL" id="VAX03692.1"/>
    </source>
</evidence>
<evidence type="ECO:0008006" key="13">
    <source>
        <dbReference type="Google" id="ProtNLM"/>
    </source>
</evidence>
<evidence type="ECO:0000256" key="1">
    <source>
        <dbReference type="ARBA" id="ARBA00004377"/>
    </source>
</evidence>
<evidence type="ECO:0000256" key="9">
    <source>
        <dbReference type="ARBA" id="ARBA00023306"/>
    </source>
</evidence>
<keyword evidence="5 11" id="KW-0812">Transmembrane</keyword>
<keyword evidence="7 11" id="KW-1133">Transmembrane helix</keyword>
<evidence type="ECO:0000256" key="11">
    <source>
        <dbReference type="SAM" id="Phobius"/>
    </source>
</evidence>
<evidence type="ECO:0000256" key="10">
    <source>
        <dbReference type="SAM" id="MobiDB-lite"/>
    </source>
</evidence>
<keyword evidence="2" id="KW-1003">Cell membrane</keyword>
<feature type="transmembrane region" description="Helical" evidence="11">
    <location>
        <begin position="6"/>
        <end position="28"/>
    </location>
</feature>
<dbReference type="PANTHER" id="PTHR39579:SF1">
    <property type="entry name" value="INNER MEMBRANE PROTEIN YHCB"/>
    <property type="match status" value="1"/>
</dbReference>
<keyword evidence="3" id="KW-0997">Cell inner membrane</keyword>
<evidence type="ECO:0000256" key="4">
    <source>
        <dbReference type="ARBA" id="ARBA00022618"/>
    </source>
</evidence>
<keyword evidence="4" id="KW-0132">Cell division</keyword>
<dbReference type="PANTHER" id="PTHR39579">
    <property type="entry name" value="INNER MEMBRANE PROTEIN YHCB"/>
    <property type="match status" value="1"/>
</dbReference>
<dbReference type="InterPro" id="IPR009386">
    <property type="entry name" value="ZapG-like"/>
</dbReference>
<protein>
    <recommendedName>
        <fullName evidence="13">DUF1043 family protein</fullName>
    </recommendedName>
</protein>
<feature type="compositionally biased region" description="Basic and acidic residues" evidence="10">
    <location>
        <begin position="211"/>
        <end position="225"/>
    </location>
</feature>
<dbReference type="AlphaFoldDB" id="A0A3B1AIX0"/>
<dbReference type="Pfam" id="PF06295">
    <property type="entry name" value="ZapG-like"/>
    <property type="match status" value="1"/>
</dbReference>
<sequence length="251" mass="27049">MLSEISLMAWMSGAIVFAIGGGVGFYIARQVKDKHTLGLEKQLETTQNQLSEYQGEVNRHFLKTSLLFNKLTDDYREVYEHLATGAQKLCNDKPLAATLDLPETKILTAAGAAATIASEEKPAVETITPAPSDAEHDDTTRFDTEAMASAETATETLPIEDADLPKEAAEEQVKTAQAHTESSSAEPSATEETAPTAAEAADATPPAITEEELKTLEANEQKKNEEEDVPLGAESTPSVKPEHHKTHPSIH</sequence>
<organism evidence="12">
    <name type="scientific">hydrothermal vent metagenome</name>
    <dbReference type="NCBI Taxonomy" id="652676"/>
    <lineage>
        <taxon>unclassified sequences</taxon>
        <taxon>metagenomes</taxon>
        <taxon>ecological metagenomes</taxon>
    </lineage>
</organism>
<evidence type="ECO:0000256" key="5">
    <source>
        <dbReference type="ARBA" id="ARBA00022692"/>
    </source>
</evidence>
<name>A0A3B1AIX0_9ZZZZ</name>
<keyword evidence="8 11" id="KW-0472">Membrane</keyword>
<proteinExistence type="predicted"/>
<evidence type="ECO:0000256" key="3">
    <source>
        <dbReference type="ARBA" id="ARBA00022519"/>
    </source>
</evidence>
<feature type="region of interest" description="Disordered" evidence="10">
    <location>
        <begin position="120"/>
        <end position="139"/>
    </location>
</feature>
<dbReference type="GO" id="GO:0008360">
    <property type="term" value="P:regulation of cell shape"/>
    <property type="evidence" value="ECO:0007669"/>
    <property type="project" value="UniProtKB-KW"/>
</dbReference>
<accession>A0A3B1AIX0</accession>
<feature type="compositionally biased region" description="Low complexity" evidence="10">
    <location>
        <begin position="180"/>
        <end position="208"/>
    </location>
</feature>
<evidence type="ECO:0000256" key="6">
    <source>
        <dbReference type="ARBA" id="ARBA00022960"/>
    </source>
</evidence>
<dbReference type="EMBL" id="UOFV01000420">
    <property type="protein sequence ID" value="VAX03692.1"/>
    <property type="molecule type" value="Genomic_DNA"/>
</dbReference>
<evidence type="ECO:0000256" key="2">
    <source>
        <dbReference type="ARBA" id="ARBA00022475"/>
    </source>
</evidence>
<feature type="region of interest" description="Disordered" evidence="10">
    <location>
        <begin position="168"/>
        <end position="251"/>
    </location>
</feature>
<feature type="compositionally biased region" description="Basic residues" evidence="10">
    <location>
        <begin position="242"/>
        <end position="251"/>
    </location>
</feature>
<dbReference type="GO" id="GO:0051301">
    <property type="term" value="P:cell division"/>
    <property type="evidence" value="ECO:0007669"/>
    <property type="project" value="UniProtKB-KW"/>
</dbReference>
<comment type="subcellular location">
    <subcellularLocation>
        <location evidence="1">Cell inner membrane</location>
        <topology evidence="1">Single-pass membrane protein</topology>
    </subcellularLocation>
</comment>
<keyword evidence="6" id="KW-0133">Cell shape</keyword>
<gene>
    <name evidence="12" type="ORF">MNBD_GAMMA19-2103</name>
</gene>
<reference evidence="12" key="1">
    <citation type="submission" date="2018-06" db="EMBL/GenBank/DDBJ databases">
        <authorList>
            <person name="Zhirakovskaya E."/>
        </authorList>
    </citation>
    <scope>NUCLEOTIDE SEQUENCE</scope>
</reference>
<dbReference type="GO" id="GO:0005886">
    <property type="term" value="C:plasma membrane"/>
    <property type="evidence" value="ECO:0007669"/>
    <property type="project" value="UniProtKB-SubCell"/>
</dbReference>
<evidence type="ECO:0000256" key="8">
    <source>
        <dbReference type="ARBA" id="ARBA00023136"/>
    </source>
</evidence>